<protein>
    <recommendedName>
        <fullName evidence="11 12">Replicative DNA helicase</fullName>
        <ecNumber evidence="11 12">5.6.2.3</ecNumber>
    </recommendedName>
</protein>
<proteinExistence type="inferred from homology"/>
<evidence type="ECO:0000256" key="7">
    <source>
        <dbReference type="ARBA" id="ARBA00022840"/>
    </source>
</evidence>
<evidence type="ECO:0000256" key="10">
    <source>
        <dbReference type="ARBA" id="ARBA00048954"/>
    </source>
</evidence>
<comment type="catalytic activity">
    <reaction evidence="10 12">
        <text>ATP + H2O = ADP + phosphate + H(+)</text>
        <dbReference type="Rhea" id="RHEA:13065"/>
        <dbReference type="ChEBI" id="CHEBI:15377"/>
        <dbReference type="ChEBI" id="CHEBI:15378"/>
        <dbReference type="ChEBI" id="CHEBI:30616"/>
        <dbReference type="ChEBI" id="CHEBI:43474"/>
        <dbReference type="ChEBI" id="CHEBI:456216"/>
        <dbReference type="EC" id="5.6.2.3"/>
    </reaction>
</comment>
<comment type="function">
    <text evidence="12">The main replicative DNA helicase, it participates in initiation and elongation during chromosome replication. Travels ahead of the DNA replisome, separating dsDNA into templates for DNA synthesis. A processive ATP-dependent 5'-3' DNA helicase it has DNA-dependent ATPase activity.</text>
</comment>
<evidence type="ECO:0000256" key="3">
    <source>
        <dbReference type="ARBA" id="ARBA00022705"/>
    </source>
</evidence>
<organism evidence="14 15">
    <name type="scientific">Veillonella absiana</name>
    <dbReference type="NCBI Taxonomy" id="3079305"/>
    <lineage>
        <taxon>Bacteria</taxon>
        <taxon>Bacillati</taxon>
        <taxon>Bacillota</taxon>
        <taxon>Negativicutes</taxon>
        <taxon>Veillonellales</taxon>
        <taxon>Veillonellaceae</taxon>
        <taxon>Veillonella</taxon>
    </lineage>
</organism>
<keyword evidence="4 12" id="KW-0547">Nucleotide-binding</keyword>
<dbReference type="SUPFAM" id="SSF52540">
    <property type="entry name" value="P-loop containing nucleoside triphosphate hydrolases"/>
    <property type="match status" value="1"/>
</dbReference>
<evidence type="ECO:0000313" key="15">
    <source>
        <dbReference type="Proteomes" id="UP001272515"/>
    </source>
</evidence>
<evidence type="ECO:0000256" key="12">
    <source>
        <dbReference type="RuleBase" id="RU362085"/>
    </source>
</evidence>
<evidence type="ECO:0000256" key="5">
    <source>
        <dbReference type="ARBA" id="ARBA00022801"/>
    </source>
</evidence>
<dbReference type="NCBIfam" id="TIGR00665">
    <property type="entry name" value="DnaB"/>
    <property type="match status" value="1"/>
</dbReference>
<dbReference type="PANTHER" id="PTHR30153">
    <property type="entry name" value="REPLICATIVE DNA HELICASE DNAB"/>
    <property type="match status" value="1"/>
</dbReference>
<dbReference type="Pfam" id="PF03796">
    <property type="entry name" value="DnaB_C"/>
    <property type="match status" value="1"/>
</dbReference>
<dbReference type="InterPro" id="IPR036185">
    <property type="entry name" value="DNA_heli_DnaB-like_N_sf"/>
</dbReference>
<keyword evidence="8 12" id="KW-0238">DNA-binding</keyword>
<keyword evidence="5 12" id="KW-0378">Hydrolase</keyword>
<evidence type="ECO:0000256" key="11">
    <source>
        <dbReference type="NCBIfam" id="TIGR00665"/>
    </source>
</evidence>
<evidence type="ECO:0000256" key="1">
    <source>
        <dbReference type="ARBA" id="ARBA00008428"/>
    </source>
</evidence>
<evidence type="ECO:0000259" key="13">
    <source>
        <dbReference type="PROSITE" id="PS51199"/>
    </source>
</evidence>
<reference evidence="14 15" key="1">
    <citation type="submission" date="2023-10" db="EMBL/GenBank/DDBJ databases">
        <title>Veillonella sp. nov., isolated from a pig farm feces dump.</title>
        <authorList>
            <person name="Chang Y.-H."/>
        </authorList>
    </citation>
    <scope>NUCLEOTIDE SEQUENCE [LARGE SCALE GENOMIC DNA]</scope>
    <source>
        <strain evidence="14 15">YH-vei2233</strain>
    </source>
</reference>
<dbReference type="Pfam" id="PF00772">
    <property type="entry name" value="DnaB"/>
    <property type="match status" value="1"/>
</dbReference>
<dbReference type="NCBIfam" id="NF004384">
    <property type="entry name" value="PRK05748.1"/>
    <property type="match status" value="1"/>
</dbReference>
<dbReference type="InterPro" id="IPR007694">
    <property type="entry name" value="DNA_helicase_DnaB-like_C"/>
</dbReference>
<gene>
    <name evidence="14" type="primary">dnaB</name>
    <name evidence="14" type="ORF">RVY80_04425</name>
</gene>
<sequence length="454" mass="50627">MSTDVRIPPHLIEAEQAVLGALLTQGPSTEGLADLVSSLVKVEDFYRDAHRVIYDAILVIHRGHKPIDFITVSEELTRRKKLEQVGGISYITSLANESTGAYNVEEHARIIAEKAQLRRLIDAGNKIVGMSYANEDEPLEIMNKAEQLVLDVSGQTNSESSFSPIGEVVIANMEKINELQQHDGTLTGVPTGFRDLDEVTNGLQRSDLILVAARPAMGKTAFTLNIAQNVAIKNKQTVAFFSLEMSKEQLVGRILSSVSGVSSENLRKANLDQEQWAAVIQAADAMSQAPLYIDDTPGLTVQDMRSKLRRLKVEHGLDLIIVDYIQLMQGRVGNRGSENRQQEVSEISRNLKLIAREMNVPLIALSQLSRSVESRPDKRPVLSDLRESGSLEQDADIVAFLYRDKYYDENSEKGDITEVLIRKHRNGAVKTVELVFRGELTRFMDVEYRSMPEQ</sequence>
<dbReference type="InterPro" id="IPR007692">
    <property type="entry name" value="DNA_helicase_DnaB"/>
</dbReference>
<accession>A0ABU3Z853</accession>
<dbReference type="CDD" id="cd00984">
    <property type="entry name" value="DnaB_C"/>
    <property type="match status" value="1"/>
</dbReference>
<dbReference type="PROSITE" id="PS51199">
    <property type="entry name" value="SF4_HELICASE"/>
    <property type="match status" value="1"/>
</dbReference>
<dbReference type="EMBL" id="JAWJZB010000004">
    <property type="protein sequence ID" value="MDV5088094.1"/>
    <property type="molecule type" value="Genomic_DNA"/>
</dbReference>
<comment type="similarity">
    <text evidence="1 12">Belongs to the helicase family. DnaB subfamily.</text>
</comment>
<keyword evidence="9" id="KW-0413">Isomerase</keyword>
<dbReference type="RefSeq" id="WP_317329781.1">
    <property type="nucleotide sequence ID" value="NZ_JAWJZA010000002.1"/>
</dbReference>
<name>A0ABU3Z853_9FIRM</name>
<dbReference type="InterPro" id="IPR016136">
    <property type="entry name" value="DNA_helicase_N/primase_C"/>
</dbReference>
<evidence type="ECO:0000313" key="14">
    <source>
        <dbReference type="EMBL" id="MDV5088094.1"/>
    </source>
</evidence>
<dbReference type="Gene3D" id="3.40.50.300">
    <property type="entry name" value="P-loop containing nucleotide triphosphate hydrolases"/>
    <property type="match status" value="1"/>
</dbReference>
<keyword evidence="15" id="KW-1185">Reference proteome</keyword>
<dbReference type="SUPFAM" id="SSF48024">
    <property type="entry name" value="N-terminal domain of DnaB helicase"/>
    <property type="match status" value="1"/>
</dbReference>
<keyword evidence="2 12" id="KW-0639">Primosome</keyword>
<dbReference type="GO" id="GO:0016787">
    <property type="term" value="F:hydrolase activity"/>
    <property type="evidence" value="ECO:0007669"/>
    <property type="project" value="UniProtKB-KW"/>
</dbReference>
<dbReference type="InterPro" id="IPR027417">
    <property type="entry name" value="P-loop_NTPase"/>
</dbReference>
<feature type="domain" description="SF4 helicase" evidence="13">
    <location>
        <begin position="182"/>
        <end position="450"/>
    </location>
</feature>
<keyword evidence="6 12" id="KW-0347">Helicase</keyword>
<dbReference type="EC" id="5.6.2.3" evidence="11 12"/>
<comment type="caution">
    <text evidence="14">The sequence shown here is derived from an EMBL/GenBank/DDBJ whole genome shotgun (WGS) entry which is preliminary data.</text>
</comment>
<dbReference type="GO" id="GO:0003678">
    <property type="term" value="F:DNA helicase activity"/>
    <property type="evidence" value="ECO:0007669"/>
    <property type="project" value="UniProtKB-EC"/>
</dbReference>
<keyword evidence="3 12" id="KW-0235">DNA replication</keyword>
<dbReference type="PANTHER" id="PTHR30153:SF2">
    <property type="entry name" value="REPLICATIVE DNA HELICASE"/>
    <property type="match status" value="1"/>
</dbReference>
<evidence type="ECO:0000256" key="2">
    <source>
        <dbReference type="ARBA" id="ARBA00022515"/>
    </source>
</evidence>
<evidence type="ECO:0000256" key="8">
    <source>
        <dbReference type="ARBA" id="ARBA00023125"/>
    </source>
</evidence>
<evidence type="ECO:0000256" key="4">
    <source>
        <dbReference type="ARBA" id="ARBA00022741"/>
    </source>
</evidence>
<keyword evidence="7 12" id="KW-0067">ATP-binding</keyword>
<evidence type="ECO:0000256" key="6">
    <source>
        <dbReference type="ARBA" id="ARBA00022806"/>
    </source>
</evidence>
<dbReference type="Proteomes" id="UP001272515">
    <property type="component" value="Unassembled WGS sequence"/>
</dbReference>
<dbReference type="Gene3D" id="1.10.860.10">
    <property type="entry name" value="DNAb Helicase, Chain A"/>
    <property type="match status" value="1"/>
</dbReference>
<dbReference type="InterPro" id="IPR007693">
    <property type="entry name" value="DNA_helicase_DnaB-like_N"/>
</dbReference>
<evidence type="ECO:0000256" key="9">
    <source>
        <dbReference type="ARBA" id="ARBA00023235"/>
    </source>
</evidence>